<feature type="compositionally biased region" description="Low complexity" evidence="1">
    <location>
        <begin position="275"/>
        <end position="286"/>
    </location>
</feature>
<feature type="chain" id="PRO_5043833145" description="Sperm protein" evidence="2">
    <location>
        <begin position="32"/>
        <end position="294"/>
    </location>
</feature>
<evidence type="ECO:0008006" key="5">
    <source>
        <dbReference type="Google" id="ProtNLM"/>
    </source>
</evidence>
<organism evidence="3 4">
    <name type="scientific">Novymonas esmeraldas</name>
    <dbReference type="NCBI Taxonomy" id="1808958"/>
    <lineage>
        <taxon>Eukaryota</taxon>
        <taxon>Discoba</taxon>
        <taxon>Euglenozoa</taxon>
        <taxon>Kinetoplastea</taxon>
        <taxon>Metakinetoplastina</taxon>
        <taxon>Trypanosomatida</taxon>
        <taxon>Trypanosomatidae</taxon>
        <taxon>Novymonas</taxon>
    </lineage>
</organism>
<reference evidence="3 4" key="1">
    <citation type="journal article" date="2021" name="MBio">
        <title>A New Model Trypanosomatid, Novymonas esmeraldas: Genomic Perception of Its 'Candidatus Pandoraea novymonadis' Endosymbiont.</title>
        <authorList>
            <person name="Zakharova A."/>
            <person name="Saura A."/>
            <person name="Butenko A."/>
            <person name="Podesvova L."/>
            <person name="Warmusova S."/>
            <person name="Kostygov A.Y."/>
            <person name="Nenarokova A."/>
            <person name="Lukes J."/>
            <person name="Opperdoes F.R."/>
            <person name="Yurchenko V."/>
        </authorList>
    </citation>
    <scope>NUCLEOTIDE SEQUENCE [LARGE SCALE GENOMIC DNA]</scope>
    <source>
        <strain evidence="3 4">E262AT.01</strain>
    </source>
</reference>
<gene>
    <name evidence="3" type="ORF">NESM_000254000</name>
</gene>
<accession>A0AAW0FA20</accession>
<dbReference type="Proteomes" id="UP001430356">
    <property type="component" value="Unassembled WGS sequence"/>
</dbReference>
<comment type="caution">
    <text evidence="3">The sequence shown here is derived from an EMBL/GenBank/DDBJ whole genome shotgun (WGS) entry which is preliminary data.</text>
</comment>
<keyword evidence="2" id="KW-0732">Signal</keyword>
<proteinExistence type="predicted"/>
<name>A0AAW0FA20_9TRYP</name>
<dbReference type="AlphaFoldDB" id="A0AAW0FA20"/>
<evidence type="ECO:0000256" key="2">
    <source>
        <dbReference type="SAM" id="SignalP"/>
    </source>
</evidence>
<evidence type="ECO:0000256" key="1">
    <source>
        <dbReference type="SAM" id="MobiDB-lite"/>
    </source>
</evidence>
<evidence type="ECO:0000313" key="3">
    <source>
        <dbReference type="EMBL" id="KAK7201866.1"/>
    </source>
</evidence>
<dbReference type="PANTHER" id="PTHR40382:SF1">
    <property type="entry name" value="RIKEN CDNA 4930523C07 GENE"/>
    <property type="match status" value="1"/>
</dbReference>
<dbReference type="InterPro" id="IPR039964">
    <property type="entry name" value="KIAA0040-like"/>
</dbReference>
<evidence type="ECO:0000313" key="4">
    <source>
        <dbReference type="Proteomes" id="UP001430356"/>
    </source>
</evidence>
<sequence>MRSPLLATAATVAAVLCVSAVLPSAITPARAVGPITVEQCSIINPRPIVTACTAYLPPIIDVYGVLPYDTVSSYSQCVKERCVCTGAATSLDITTEGIYCNSTGWMESGFTTCNRFNYCFVNFWRCMNRALFTRYISRLPDFTTVETNIVTDIIAHGNHPGEPFDLTDVYRSCRLMMCAAANSRQNCGLVTCLPNYTQCDEYIRPPPLPYTHQLCTQGCRAVLLMMALTIAVVSFSMCCFCCCPAQVRISEPIIKEDAAAKKLESNSISNEPHAQDSLEQQQQPAQEPERAPFQ</sequence>
<protein>
    <recommendedName>
        <fullName evidence="5">Sperm protein</fullName>
    </recommendedName>
</protein>
<keyword evidence="4" id="KW-1185">Reference proteome</keyword>
<feature type="region of interest" description="Disordered" evidence="1">
    <location>
        <begin position="264"/>
        <end position="294"/>
    </location>
</feature>
<feature type="signal peptide" evidence="2">
    <location>
        <begin position="1"/>
        <end position="31"/>
    </location>
</feature>
<dbReference type="EMBL" id="JAECZO010000021">
    <property type="protein sequence ID" value="KAK7201866.1"/>
    <property type="molecule type" value="Genomic_DNA"/>
</dbReference>
<dbReference type="PANTHER" id="PTHR40382">
    <property type="match status" value="1"/>
</dbReference>